<keyword evidence="3" id="KW-1185">Reference proteome</keyword>
<reference evidence="2 3" key="1">
    <citation type="journal article" date="2024" name="G3 (Bethesda)">
        <title>Genome assembly of Hibiscus sabdariffa L. provides insights into metabolisms of medicinal natural products.</title>
        <authorList>
            <person name="Kim T."/>
        </authorList>
    </citation>
    <scope>NUCLEOTIDE SEQUENCE [LARGE SCALE GENOMIC DNA]</scope>
    <source>
        <strain evidence="2">TK-2024</strain>
        <tissue evidence="2">Old leaves</tissue>
    </source>
</reference>
<dbReference type="PANTHER" id="PTHR47723:SF19">
    <property type="entry name" value="POLYNUCLEOTIDYL TRANSFERASE, RIBONUCLEASE H-LIKE SUPERFAMILY PROTEIN"/>
    <property type="match status" value="1"/>
</dbReference>
<protein>
    <recommendedName>
        <fullName evidence="1">RNase H type-1 domain-containing protein</fullName>
    </recommendedName>
</protein>
<comment type="caution">
    <text evidence="2">The sequence shown here is derived from an EMBL/GenBank/DDBJ whole genome shotgun (WGS) entry which is preliminary data.</text>
</comment>
<evidence type="ECO:0000313" key="3">
    <source>
        <dbReference type="Proteomes" id="UP001472677"/>
    </source>
</evidence>
<evidence type="ECO:0000313" key="2">
    <source>
        <dbReference type="EMBL" id="KAK8519837.1"/>
    </source>
</evidence>
<dbReference type="EMBL" id="JBBPBM010000049">
    <property type="protein sequence ID" value="KAK8519837.1"/>
    <property type="molecule type" value="Genomic_DNA"/>
</dbReference>
<gene>
    <name evidence="2" type="ORF">V6N12_003808</name>
</gene>
<name>A0ABR2CJL0_9ROSI</name>
<evidence type="ECO:0000259" key="1">
    <source>
        <dbReference type="Pfam" id="PF13456"/>
    </source>
</evidence>
<dbReference type="InterPro" id="IPR044730">
    <property type="entry name" value="RNase_H-like_dom_plant"/>
</dbReference>
<feature type="domain" description="RNase H type-1" evidence="1">
    <location>
        <begin position="50"/>
        <end position="129"/>
    </location>
</feature>
<dbReference type="InterPro" id="IPR053151">
    <property type="entry name" value="RNase_H-like"/>
</dbReference>
<organism evidence="2 3">
    <name type="scientific">Hibiscus sabdariffa</name>
    <name type="common">roselle</name>
    <dbReference type="NCBI Taxonomy" id="183260"/>
    <lineage>
        <taxon>Eukaryota</taxon>
        <taxon>Viridiplantae</taxon>
        <taxon>Streptophyta</taxon>
        <taxon>Embryophyta</taxon>
        <taxon>Tracheophyta</taxon>
        <taxon>Spermatophyta</taxon>
        <taxon>Magnoliopsida</taxon>
        <taxon>eudicotyledons</taxon>
        <taxon>Gunneridae</taxon>
        <taxon>Pentapetalae</taxon>
        <taxon>rosids</taxon>
        <taxon>malvids</taxon>
        <taxon>Malvales</taxon>
        <taxon>Malvaceae</taxon>
        <taxon>Malvoideae</taxon>
        <taxon>Hibiscus</taxon>
    </lineage>
</organism>
<dbReference type="PANTHER" id="PTHR47723">
    <property type="entry name" value="OS05G0353850 PROTEIN"/>
    <property type="match status" value="1"/>
</dbReference>
<dbReference type="SUPFAM" id="SSF53098">
    <property type="entry name" value="Ribonuclease H-like"/>
    <property type="match status" value="1"/>
</dbReference>
<dbReference type="InterPro" id="IPR036397">
    <property type="entry name" value="RNaseH_sf"/>
</dbReference>
<dbReference type="Gene3D" id="3.30.420.10">
    <property type="entry name" value="Ribonuclease H-like superfamily/Ribonuclease H"/>
    <property type="match status" value="1"/>
</dbReference>
<dbReference type="InterPro" id="IPR002156">
    <property type="entry name" value="RNaseH_domain"/>
</dbReference>
<sequence>MSGALHDIIIEGNRMVEDCRRAFGVHAAPCHTRTVEDCWKRTPSDWIKVNVDVAVSQVNNSEGIGAVIRDCDGGWLLGSVRFVGRCNVLFAELWTIHNSLAQAWIHGYHHVKLELDILEAVRIVTSSTAILQMGWSQRSSSGSIKIGKCGCDMLTERIMW</sequence>
<accession>A0ABR2CJL0</accession>
<dbReference type="CDD" id="cd06222">
    <property type="entry name" value="RNase_H_like"/>
    <property type="match status" value="1"/>
</dbReference>
<dbReference type="Pfam" id="PF13456">
    <property type="entry name" value="RVT_3"/>
    <property type="match status" value="1"/>
</dbReference>
<proteinExistence type="predicted"/>
<dbReference type="Proteomes" id="UP001472677">
    <property type="component" value="Unassembled WGS sequence"/>
</dbReference>
<dbReference type="InterPro" id="IPR012337">
    <property type="entry name" value="RNaseH-like_sf"/>
</dbReference>